<dbReference type="Proteomes" id="UP001592528">
    <property type="component" value="Unassembled WGS sequence"/>
</dbReference>
<dbReference type="SUPFAM" id="SSF47413">
    <property type="entry name" value="lambda repressor-like DNA-binding domains"/>
    <property type="match status" value="1"/>
</dbReference>
<feature type="domain" description="HTH cro/C1-type" evidence="1">
    <location>
        <begin position="18"/>
        <end position="72"/>
    </location>
</feature>
<dbReference type="SMART" id="SM00530">
    <property type="entry name" value="HTH_XRE"/>
    <property type="match status" value="1"/>
</dbReference>
<evidence type="ECO:0000313" key="3">
    <source>
        <dbReference type="Proteomes" id="UP001592528"/>
    </source>
</evidence>
<dbReference type="CDD" id="cd00093">
    <property type="entry name" value="HTH_XRE"/>
    <property type="match status" value="1"/>
</dbReference>
<dbReference type="Pfam" id="PF13560">
    <property type="entry name" value="HTH_31"/>
    <property type="match status" value="1"/>
</dbReference>
<dbReference type="InterPro" id="IPR010982">
    <property type="entry name" value="Lambda_DNA-bd_dom_sf"/>
</dbReference>
<evidence type="ECO:0000259" key="1">
    <source>
        <dbReference type="PROSITE" id="PS50943"/>
    </source>
</evidence>
<proteinExistence type="predicted"/>
<dbReference type="Gene3D" id="1.10.260.40">
    <property type="entry name" value="lambda repressor-like DNA-binding domains"/>
    <property type="match status" value="1"/>
</dbReference>
<gene>
    <name evidence="2" type="ORF">ACEZDJ_30975</name>
</gene>
<dbReference type="Pfam" id="PF19054">
    <property type="entry name" value="DUF5753"/>
    <property type="match status" value="1"/>
</dbReference>
<evidence type="ECO:0000313" key="2">
    <source>
        <dbReference type="EMBL" id="MFC1405722.1"/>
    </source>
</evidence>
<dbReference type="InterPro" id="IPR001387">
    <property type="entry name" value="Cro/C1-type_HTH"/>
</dbReference>
<dbReference type="RefSeq" id="WP_030263436.1">
    <property type="nucleotide sequence ID" value="NZ_JBHEZZ010000023.1"/>
</dbReference>
<dbReference type="EMBL" id="JBHEZZ010000023">
    <property type="protein sequence ID" value="MFC1405722.1"/>
    <property type="molecule type" value="Genomic_DNA"/>
</dbReference>
<sequence length="286" mass="31940">MSDPQGPTVRRRRLGSELRRLRDLAGLRLEDVAKVLECSTSKISRIETGQGLAKALELRAMLDLYGVTDEDARLVINDIHRRASESGWWEQDEYEAVLPSGLGVYVGLEYDARLVQSWELSWVTGLLQTPDYARAVMSSSRVGQSDEVDRLVDVRIERQKRLTASSDPLELWAVMDESVFRRPIGGPDVVRNQIRHILELAELPNVNVQVCPLSKGMHPGLRGSFSILEFGPADPRVVYVEAPSGNLFVERDSQVRAFRSSYTALTAIALDPSESAALLQRVAKEK</sequence>
<comment type="caution">
    <text evidence="2">The sequence shown here is derived from an EMBL/GenBank/DDBJ whole genome shotgun (WGS) entry which is preliminary data.</text>
</comment>
<accession>A0ABV6UW68</accession>
<dbReference type="PROSITE" id="PS50943">
    <property type="entry name" value="HTH_CROC1"/>
    <property type="match status" value="1"/>
</dbReference>
<keyword evidence="3" id="KW-1185">Reference proteome</keyword>
<protein>
    <submittedName>
        <fullName evidence="2">Helix-turn-helix domain-containing protein</fullName>
    </submittedName>
</protein>
<dbReference type="InterPro" id="IPR043917">
    <property type="entry name" value="DUF5753"/>
</dbReference>
<organism evidence="2 3">
    <name type="scientific">Streptacidiphilus cavernicola</name>
    <dbReference type="NCBI Taxonomy" id="3342716"/>
    <lineage>
        <taxon>Bacteria</taxon>
        <taxon>Bacillati</taxon>
        <taxon>Actinomycetota</taxon>
        <taxon>Actinomycetes</taxon>
        <taxon>Kitasatosporales</taxon>
        <taxon>Streptomycetaceae</taxon>
        <taxon>Streptacidiphilus</taxon>
    </lineage>
</organism>
<reference evidence="2 3" key="1">
    <citation type="submission" date="2024-09" db="EMBL/GenBank/DDBJ databases">
        <authorList>
            <person name="Lee S.D."/>
        </authorList>
    </citation>
    <scope>NUCLEOTIDE SEQUENCE [LARGE SCALE GENOMIC DNA]</scope>
    <source>
        <strain evidence="2 3">N1-5</strain>
    </source>
</reference>
<name>A0ABV6UW68_9ACTN</name>